<dbReference type="AlphaFoldDB" id="A0A2P5FQN1"/>
<organism evidence="2 3">
    <name type="scientific">Trema orientale</name>
    <name type="common">Charcoal tree</name>
    <name type="synonym">Celtis orientalis</name>
    <dbReference type="NCBI Taxonomy" id="63057"/>
    <lineage>
        <taxon>Eukaryota</taxon>
        <taxon>Viridiplantae</taxon>
        <taxon>Streptophyta</taxon>
        <taxon>Embryophyta</taxon>
        <taxon>Tracheophyta</taxon>
        <taxon>Spermatophyta</taxon>
        <taxon>Magnoliopsida</taxon>
        <taxon>eudicotyledons</taxon>
        <taxon>Gunneridae</taxon>
        <taxon>Pentapetalae</taxon>
        <taxon>rosids</taxon>
        <taxon>fabids</taxon>
        <taxon>Rosales</taxon>
        <taxon>Cannabaceae</taxon>
        <taxon>Trema</taxon>
    </lineage>
</organism>
<dbReference type="FunCoup" id="A0A2P5FQN1">
    <property type="interactions" value="2188"/>
</dbReference>
<sequence>MIFVNGAPFDAHSSSSSSSTSSQVIELGTSAYEQGSATLRALMKDPALVSASNSFKDRPMRKFKIPVIPEESGPGTSAKTKWVYLFQREYATVDPALVDFVGTDEATTCVGVAITNRRNRLTSVAHMDSPDIVNMGLNQMLSSFTDCCSNDDLDVHIIGGFEDFLPNHDNESSSSESEANLDGYSFPLCSTIVETLKTREEKFHLQTLCVLTHNTRRDFEGNAYPIFNGLVVETSTGSVFPASFDTTSRCPDEIVRRIRVTASFEDHEWDHKLLETYNTQTDRFVIAPCRWTPRQAVIARSLTHLSESEVLQICSTSPAAEAPDFVENERRKWDYLIQHPDWRSTFPREQPRVFERTADGGWKRC</sequence>
<feature type="region of interest" description="Disordered" evidence="1">
    <location>
        <begin position="1"/>
        <end position="20"/>
    </location>
</feature>
<dbReference type="OrthoDB" id="539995at2759"/>
<gene>
    <name evidence="2" type="ORF">TorRG33x02_042300</name>
</gene>
<dbReference type="EMBL" id="JXTC01000015">
    <property type="protein sequence ID" value="POO00103.1"/>
    <property type="molecule type" value="Genomic_DNA"/>
</dbReference>
<dbReference type="PANTHER" id="PTHR12498">
    <property type="entry name" value="N-TERMINAL ASPARAGINE AMIDOHYDROLASE"/>
    <property type="match status" value="1"/>
</dbReference>
<dbReference type="GO" id="GO:0008418">
    <property type="term" value="F:protein-N-terminal asparagine amidohydrolase activity"/>
    <property type="evidence" value="ECO:0007669"/>
    <property type="project" value="InterPro"/>
</dbReference>
<evidence type="ECO:0000256" key="1">
    <source>
        <dbReference type="SAM" id="MobiDB-lite"/>
    </source>
</evidence>
<comment type="caution">
    <text evidence="2">The sequence shown here is derived from an EMBL/GenBank/DDBJ whole genome shotgun (WGS) entry which is preliminary data.</text>
</comment>
<evidence type="ECO:0000313" key="3">
    <source>
        <dbReference type="Proteomes" id="UP000237000"/>
    </source>
</evidence>
<dbReference type="GO" id="GO:0006511">
    <property type="term" value="P:ubiquitin-dependent protein catabolic process"/>
    <property type="evidence" value="ECO:0007669"/>
    <property type="project" value="TreeGrafter"/>
</dbReference>
<proteinExistence type="predicted"/>
<keyword evidence="2" id="KW-0378">Hydrolase</keyword>
<accession>A0A2P5FQN1</accession>
<dbReference type="Pfam" id="PF14736">
    <property type="entry name" value="N_Asn_amidohyd"/>
    <property type="match status" value="1"/>
</dbReference>
<dbReference type="InParanoid" id="A0A2P5FQN1"/>
<keyword evidence="3" id="KW-1185">Reference proteome</keyword>
<dbReference type="STRING" id="63057.A0A2P5FQN1"/>
<name>A0A2P5FQN1_TREOI</name>
<protein>
    <submittedName>
        <fullName evidence="2">Protein N-terminal asparagine amidohydrolase</fullName>
    </submittedName>
</protein>
<dbReference type="Proteomes" id="UP000237000">
    <property type="component" value="Unassembled WGS sequence"/>
</dbReference>
<dbReference type="PANTHER" id="PTHR12498:SF0">
    <property type="entry name" value="PROTEIN N-TERMINAL ASPARAGINE AMIDOHYDROLASE"/>
    <property type="match status" value="1"/>
</dbReference>
<dbReference type="GO" id="GO:0005634">
    <property type="term" value="C:nucleus"/>
    <property type="evidence" value="ECO:0007669"/>
    <property type="project" value="TreeGrafter"/>
</dbReference>
<reference evidence="3" key="1">
    <citation type="submission" date="2016-06" db="EMBL/GenBank/DDBJ databases">
        <title>Parallel loss of symbiosis genes in relatives of nitrogen-fixing non-legume Parasponia.</title>
        <authorList>
            <person name="Van Velzen R."/>
            <person name="Holmer R."/>
            <person name="Bu F."/>
            <person name="Rutten L."/>
            <person name="Van Zeijl A."/>
            <person name="Liu W."/>
            <person name="Santuari L."/>
            <person name="Cao Q."/>
            <person name="Sharma T."/>
            <person name="Shen D."/>
            <person name="Roswanjaya Y."/>
            <person name="Wardhani T."/>
            <person name="Kalhor M.S."/>
            <person name="Jansen J."/>
            <person name="Van den Hoogen J."/>
            <person name="Gungor B."/>
            <person name="Hartog M."/>
            <person name="Hontelez J."/>
            <person name="Verver J."/>
            <person name="Yang W.-C."/>
            <person name="Schijlen E."/>
            <person name="Repin R."/>
            <person name="Schilthuizen M."/>
            <person name="Schranz E."/>
            <person name="Heidstra R."/>
            <person name="Miyata K."/>
            <person name="Fedorova E."/>
            <person name="Kohlen W."/>
            <person name="Bisseling T."/>
            <person name="Smit S."/>
            <person name="Geurts R."/>
        </authorList>
    </citation>
    <scope>NUCLEOTIDE SEQUENCE [LARGE SCALE GENOMIC DNA]</scope>
    <source>
        <strain evidence="3">cv. RG33-2</strain>
    </source>
</reference>
<evidence type="ECO:0000313" key="2">
    <source>
        <dbReference type="EMBL" id="POO00103.1"/>
    </source>
</evidence>
<dbReference type="InterPro" id="IPR026750">
    <property type="entry name" value="NTAN1"/>
</dbReference>